<dbReference type="RefSeq" id="WP_143167930.1">
    <property type="nucleotide sequence ID" value="NZ_FQVU01000001.1"/>
</dbReference>
<evidence type="ECO:0008006" key="5">
    <source>
        <dbReference type="Google" id="ProtNLM"/>
    </source>
</evidence>
<protein>
    <recommendedName>
        <fullName evidence="5">SipW-cognate class signal peptide</fullName>
    </recommendedName>
</protein>
<proteinExistence type="predicted"/>
<evidence type="ECO:0000313" key="4">
    <source>
        <dbReference type="Proteomes" id="UP000186132"/>
    </source>
</evidence>
<sequence>MVKWISAAVAGIIGATLAAFAAWGVVSSNTAAPSHNPADAGQIVTYGDR</sequence>
<dbReference type="Proteomes" id="UP000186132">
    <property type="component" value="Unassembled WGS sequence"/>
</dbReference>
<keyword evidence="2" id="KW-0732">Signal</keyword>
<reference evidence="3 4" key="1">
    <citation type="submission" date="2016-11" db="EMBL/GenBank/DDBJ databases">
        <authorList>
            <person name="Jaros S."/>
            <person name="Januszkiewicz K."/>
            <person name="Wedrychowicz H."/>
        </authorList>
    </citation>
    <scope>NUCLEOTIDE SEQUENCE [LARGE SCALE GENOMIC DNA]</scope>
    <source>
        <strain evidence="3 4">DSM 45627</strain>
    </source>
</reference>
<keyword evidence="4" id="KW-1185">Reference proteome</keyword>
<evidence type="ECO:0000313" key="3">
    <source>
        <dbReference type="EMBL" id="SHF59469.1"/>
    </source>
</evidence>
<evidence type="ECO:0000256" key="1">
    <source>
        <dbReference type="SAM" id="MobiDB-lite"/>
    </source>
</evidence>
<name>A0A1M5CXN2_9ACTN</name>
<gene>
    <name evidence="3" type="ORF">SAMN05443575_0391</name>
</gene>
<dbReference type="AlphaFoldDB" id="A0A1M5CXN2"/>
<feature type="signal peptide" evidence="2">
    <location>
        <begin position="1"/>
        <end position="21"/>
    </location>
</feature>
<accession>A0A1M5CXN2</accession>
<organism evidence="3 4">
    <name type="scientific">Jatrophihabitans endophyticus</name>
    <dbReference type="NCBI Taxonomy" id="1206085"/>
    <lineage>
        <taxon>Bacteria</taxon>
        <taxon>Bacillati</taxon>
        <taxon>Actinomycetota</taxon>
        <taxon>Actinomycetes</taxon>
        <taxon>Jatrophihabitantales</taxon>
        <taxon>Jatrophihabitantaceae</taxon>
        <taxon>Jatrophihabitans</taxon>
    </lineage>
</organism>
<dbReference type="STRING" id="1206085.SAMN05443575_0391"/>
<feature type="region of interest" description="Disordered" evidence="1">
    <location>
        <begin position="30"/>
        <end position="49"/>
    </location>
</feature>
<dbReference type="EMBL" id="FQVU01000001">
    <property type="protein sequence ID" value="SHF59469.1"/>
    <property type="molecule type" value="Genomic_DNA"/>
</dbReference>
<evidence type="ECO:0000256" key="2">
    <source>
        <dbReference type="SAM" id="SignalP"/>
    </source>
</evidence>
<feature type="chain" id="PRO_5013177696" description="SipW-cognate class signal peptide" evidence="2">
    <location>
        <begin position="22"/>
        <end position="49"/>
    </location>
</feature>